<dbReference type="RefSeq" id="WP_091433030.1">
    <property type="nucleotide sequence ID" value="NZ_BMMJ01000011.1"/>
</dbReference>
<dbReference type="STRING" id="683228.GA0070617_0347"/>
<name>A0A1C6TY02_9ACTN</name>
<protein>
    <recommendedName>
        <fullName evidence="1">VapC45 PIN like domain-containing protein</fullName>
    </recommendedName>
</protein>
<feature type="domain" description="VapC45 PIN like" evidence="1">
    <location>
        <begin position="3"/>
        <end position="85"/>
    </location>
</feature>
<organism evidence="2 3">
    <name type="scientific">Micromonospora yangpuensis</name>
    <dbReference type="NCBI Taxonomy" id="683228"/>
    <lineage>
        <taxon>Bacteria</taxon>
        <taxon>Bacillati</taxon>
        <taxon>Actinomycetota</taxon>
        <taxon>Actinomycetes</taxon>
        <taxon>Micromonosporales</taxon>
        <taxon>Micromonosporaceae</taxon>
        <taxon>Micromonospora</taxon>
    </lineage>
</organism>
<sequence>MRPEFLADRNLGKRVVQVLRAAGESVHTLADVFGEGNAQGVEDESWISYAGSRNWVALTKDRRIRHVTREREAVREHDVMLFALANANLGFADMAGAFLLAMPHIHGICAAKPGGSIWVVQRNGAVERIWPQPREWDLRAWP</sequence>
<proteinExistence type="predicted"/>
<evidence type="ECO:0000259" key="1">
    <source>
        <dbReference type="Pfam" id="PF18478"/>
    </source>
</evidence>
<gene>
    <name evidence="2" type="ORF">GA0070617_0347</name>
</gene>
<dbReference type="Pfam" id="PF18478">
    <property type="entry name" value="PIN_10"/>
    <property type="match status" value="1"/>
</dbReference>
<reference evidence="2 3" key="1">
    <citation type="submission" date="2016-06" db="EMBL/GenBank/DDBJ databases">
        <authorList>
            <person name="Kjaerup R.B."/>
            <person name="Dalgaard T.S."/>
            <person name="Juul-Madsen H.R."/>
        </authorList>
    </citation>
    <scope>NUCLEOTIDE SEQUENCE [LARGE SCALE GENOMIC DNA]</scope>
    <source>
        <strain evidence="2 3">DSM 45577</strain>
    </source>
</reference>
<accession>A0A1C6TY02</accession>
<evidence type="ECO:0000313" key="3">
    <source>
        <dbReference type="Proteomes" id="UP000198937"/>
    </source>
</evidence>
<dbReference type="InterPro" id="IPR041375">
    <property type="entry name" value="VapC45_PIN-like"/>
</dbReference>
<dbReference type="Proteomes" id="UP000198937">
    <property type="component" value="Unassembled WGS sequence"/>
</dbReference>
<dbReference type="AlphaFoldDB" id="A0A1C6TY02"/>
<dbReference type="EMBL" id="FMIA01000002">
    <property type="protein sequence ID" value="SCL46664.1"/>
    <property type="molecule type" value="Genomic_DNA"/>
</dbReference>
<keyword evidence="3" id="KW-1185">Reference proteome</keyword>
<evidence type="ECO:0000313" key="2">
    <source>
        <dbReference type="EMBL" id="SCL46664.1"/>
    </source>
</evidence>